<dbReference type="GO" id="GO:0033499">
    <property type="term" value="P:galactose catabolic process via UDP-galactose, Leloir pathway"/>
    <property type="evidence" value="ECO:0007669"/>
    <property type="project" value="TreeGrafter"/>
</dbReference>
<comment type="subcellular location">
    <subcellularLocation>
        <location evidence="3">Cytoplasm</location>
    </subcellularLocation>
</comment>
<keyword evidence="20" id="KW-1185">Reference proteome</keyword>
<evidence type="ECO:0000256" key="5">
    <source>
        <dbReference type="ARBA" id="ARBA00006206"/>
    </source>
</evidence>
<evidence type="ECO:0000256" key="2">
    <source>
        <dbReference type="ARBA" id="ARBA00001913"/>
    </source>
</evidence>
<dbReference type="EC" id="5.1.3.3" evidence="7 14"/>
<evidence type="ECO:0000313" key="19">
    <source>
        <dbReference type="EMBL" id="MCP9761964.1"/>
    </source>
</evidence>
<dbReference type="RefSeq" id="WP_255035715.1">
    <property type="nucleotide sequence ID" value="NZ_RJUF01000004.1"/>
</dbReference>
<feature type="active site" description="Proton acceptor" evidence="15">
    <location>
        <position position="345"/>
    </location>
</feature>
<dbReference type="FunFam" id="2.70.98.10:FF:000003">
    <property type="entry name" value="Aldose 1-epimerase"/>
    <property type="match status" value="1"/>
</dbReference>
<evidence type="ECO:0000256" key="3">
    <source>
        <dbReference type="ARBA" id="ARBA00004496"/>
    </source>
</evidence>
<dbReference type="GO" id="GO:0004034">
    <property type="term" value="F:aldose 1-epimerase activity"/>
    <property type="evidence" value="ECO:0007669"/>
    <property type="project" value="UniProtKB-EC"/>
</dbReference>
<dbReference type="PANTHER" id="PTHR10091">
    <property type="entry name" value="ALDOSE-1-EPIMERASE"/>
    <property type="match status" value="1"/>
</dbReference>
<evidence type="ECO:0000256" key="8">
    <source>
        <dbReference type="ARBA" id="ARBA00014165"/>
    </source>
</evidence>
<evidence type="ECO:0000256" key="12">
    <source>
        <dbReference type="ARBA" id="ARBA00023235"/>
    </source>
</evidence>
<dbReference type="InterPro" id="IPR008183">
    <property type="entry name" value="Aldose_1/G6P_1-epimerase"/>
</dbReference>
<comment type="caution">
    <text evidence="19">The sequence shown here is derived from an EMBL/GenBank/DDBJ whole genome shotgun (WGS) entry which is preliminary data.</text>
</comment>
<reference evidence="19 20" key="1">
    <citation type="submission" date="2018-11" db="EMBL/GenBank/DDBJ databases">
        <title>Novel bacteria species description.</title>
        <authorList>
            <person name="Han J.-H."/>
        </authorList>
    </citation>
    <scope>NUCLEOTIDE SEQUENCE [LARGE SCALE GENOMIC DNA]</scope>
    <source>
        <strain evidence="19 20">KCTC23259</strain>
    </source>
</reference>
<dbReference type="Gene3D" id="2.70.98.10">
    <property type="match status" value="1"/>
</dbReference>
<feature type="signal peptide" evidence="18">
    <location>
        <begin position="1"/>
        <end position="15"/>
    </location>
</feature>
<evidence type="ECO:0000256" key="18">
    <source>
        <dbReference type="SAM" id="SignalP"/>
    </source>
</evidence>
<evidence type="ECO:0000256" key="11">
    <source>
        <dbReference type="ARBA" id="ARBA00022837"/>
    </source>
</evidence>
<proteinExistence type="inferred from homology"/>
<comment type="catalytic activity">
    <reaction evidence="1 14">
        <text>alpha-D-glucose = beta-D-glucose</text>
        <dbReference type="Rhea" id="RHEA:10264"/>
        <dbReference type="ChEBI" id="CHEBI:15903"/>
        <dbReference type="ChEBI" id="CHEBI:17925"/>
        <dbReference type="EC" id="5.1.3.3"/>
    </reaction>
</comment>
<dbReference type="InterPro" id="IPR014718">
    <property type="entry name" value="GH-type_carb-bd"/>
</dbReference>
<accession>A0AAE3KRW9</accession>
<dbReference type="InterPro" id="IPR011013">
    <property type="entry name" value="Gal_mutarotase_sf_dom"/>
</dbReference>
<dbReference type="PIRSF" id="PIRSF005096">
    <property type="entry name" value="GALM"/>
    <property type="match status" value="1"/>
</dbReference>
<dbReference type="InterPro" id="IPR047215">
    <property type="entry name" value="Galactose_mutarotase-like"/>
</dbReference>
<evidence type="ECO:0000256" key="4">
    <source>
        <dbReference type="ARBA" id="ARBA00005028"/>
    </source>
</evidence>
<evidence type="ECO:0000256" key="6">
    <source>
        <dbReference type="ARBA" id="ARBA00011245"/>
    </source>
</evidence>
<keyword evidence="13 14" id="KW-0119">Carbohydrate metabolism</keyword>
<dbReference type="PROSITE" id="PS00545">
    <property type="entry name" value="ALDOSE_1_EPIMERASE"/>
    <property type="match status" value="1"/>
</dbReference>
<evidence type="ECO:0000256" key="13">
    <source>
        <dbReference type="ARBA" id="ARBA00023277"/>
    </source>
</evidence>
<feature type="active site" description="Proton donor" evidence="15">
    <location>
        <position position="207"/>
    </location>
</feature>
<protein>
    <recommendedName>
        <fullName evidence="8 14">Aldose 1-epimerase</fullName>
        <ecNumber evidence="7 14">5.1.3.3</ecNumber>
    </recommendedName>
</protein>
<dbReference type="PANTHER" id="PTHR10091:SF0">
    <property type="entry name" value="GALACTOSE MUTAROTASE"/>
    <property type="match status" value="1"/>
</dbReference>
<dbReference type="InterPro" id="IPR018052">
    <property type="entry name" value="Ald1_epimerase_CS"/>
</dbReference>
<dbReference type="GO" id="GO:0006006">
    <property type="term" value="P:glucose metabolic process"/>
    <property type="evidence" value="ECO:0007669"/>
    <property type="project" value="TreeGrafter"/>
</dbReference>
<evidence type="ECO:0000256" key="10">
    <source>
        <dbReference type="ARBA" id="ARBA00022553"/>
    </source>
</evidence>
<keyword evidence="10" id="KW-0597">Phosphoprotein</keyword>
<feature type="chain" id="PRO_5042121514" description="Aldose 1-epimerase" evidence="18">
    <location>
        <begin position="16"/>
        <end position="381"/>
    </location>
</feature>
<evidence type="ECO:0000256" key="1">
    <source>
        <dbReference type="ARBA" id="ARBA00001614"/>
    </source>
</evidence>
<comment type="pathway">
    <text evidence="4 14">Carbohydrate metabolism; hexose metabolism.</text>
</comment>
<dbReference type="GO" id="GO:0030246">
    <property type="term" value="F:carbohydrate binding"/>
    <property type="evidence" value="ECO:0007669"/>
    <property type="project" value="InterPro"/>
</dbReference>
<organism evidence="19 20">
    <name type="scientific">Lacihabitans soyangensis</name>
    <dbReference type="NCBI Taxonomy" id="869394"/>
    <lineage>
        <taxon>Bacteria</taxon>
        <taxon>Pseudomonadati</taxon>
        <taxon>Bacteroidota</taxon>
        <taxon>Cytophagia</taxon>
        <taxon>Cytophagales</taxon>
        <taxon>Leadbetterellaceae</taxon>
        <taxon>Lacihabitans</taxon>
    </lineage>
</organism>
<keyword evidence="12 14" id="KW-0413">Isomerase</keyword>
<name>A0AAE3KRW9_9BACT</name>
<keyword evidence="18" id="KW-0732">Signal</keyword>
<comment type="subunit">
    <text evidence="6">Monomer.</text>
</comment>
<keyword evidence="11" id="KW-0106">Calcium</keyword>
<evidence type="ECO:0000256" key="14">
    <source>
        <dbReference type="PIRNR" id="PIRNR005096"/>
    </source>
</evidence>
<dbReference type="PROSITE" id="PS51257">
    <property type="entry name" value="PROKAR_LIPOPROTEIN"/>
    <property type="match status" value="1"/>
</dbReference>
<evidence type="ECO:0000256" key="16">
    <source>
        <dbReference type="PIRSR" id="PIRSR005096-2"/>
    </source>
</evidence>
<comment type="cofactor">
    <cofactor evidence="2">
        <name>Ca(2+)</name>
        <dbReference type="ChEBI" id="CHEBI:29108"/>
    </cofactor>
</comment>
<evidence type="ECO:0000256" key="7">
    <source>
        <dbReference type="ARBA" id="ARBA00013185"/>
    </source>
</evidence>
<evidence type="ECO:0000256" key="9">
    <source>
        <dbReference type="ARBA" id="ARBA00022490"/>
    </source>
</evidence>
<dbReference type="GO" id="GO:0005737">
    <property type="term" value="C:cytoplasm"/>
    <property type="evidence" value="ECO:0007669"/>
    <property type="project" value="UniProtKB-SubCell"/>
</dbReference>
<keyword evidence="9" id="KW-0963">Cytoplasm</keyword>
<feature type="binding site" evidence="17">
    <location>
        <begin position="207"/>
        <end position="209"/>
    </location>
    <ligand>
        <name>beta-D-galactose</name>
        <dbReference type="ChEBI" id="CHEBI:27667"/>
    </ligand>
</feature>
<dbReference type="Pfam" id="PF01263">
    <property type="entry name" value="Aldose_epim"/>
    <property type="match status" value="1"/>
</dbReference>
<dbReference type="Proteomes" id="UP001204144">
    <property type="component" value="Unassembled WGS sequence"/>
</dbReference>
<dbReference type="AlphaFoldDB" id="A0AAE3KRW9"/>
<dbReference type="SUPFAM" id="SSF74650">
    <property type="entry name" value="Galactose mutarotase-like"/>
    <property type="match status" value="1"/>
</dbReference>
<evidence type="ECO:0000256" key="17">
    <source>
        <dbReference type="PIRSR" id="PIRSR005096-3"/>
    </source>
</evidence>
<sequence length="381" mass="41186">MKKLLIAITALVAFACNNNKTNDKTMTESNISEAPFGVLASGDSVKLYTLKNSNGMEVAISDLGGTIIKWTALDKDGKLEDITLGSNNPEDYLTSTKYLGALIGRFGNRIAKGKFSLDGNDYTLAVNNGPNALHGGLKGFNAVIWKATPIEGAEPGLKLTYLSKDGEEGYPGNLNVEVVYTLKADNSLSIDYTATTDKNTVVNLTNHAYFNLKGEGKGDILDHEIVINADKFLPTDAGLIPTGELKPVAGTPFDFTSSHLIGERINDTTDIDIKLGGGYDHCWVFTDQSNKLKSVAMVTEPVSGRTMEVLTTEPAVQFYTGNFLNGSATGKSGVKYERRYGFCLETQHFPDSPNQAAFPTTVLKPGETYKTTTVYKFGVKK</sequence>
<dbReference type="EMBL" id="RJUF01000004">
    <property type="protein sequence ID" value="MCP9761964.1"/>
    <property type="molecule type" value="Genomic_DNA"/>
</dbReference>
<feature type="binding site" evidence="17">
    <location>
        <begin position="108"/>
        <end position="109"/>
    </location>
    <ligand>
        <name>beta-D-galactose</name>
        <dbReference type="ChEBI" id="CHEBI:27667"/>
    </ligand>
</feature>
<dbReference type="InterPro" id="IPR015443">
    <property type="entry name" value="Aldose_1-epimerase"/>
</dbReference>
<evidence type="ECO:0000256" key="15">
    <source>
        <dbReference type="PIRSR" id="PIRSR005096-1"/>
    </source>
</evidence>
<dbReference type="CDD" id="cd09019">
    <property type="entry name" value="galactose_mutarotase_like"/>
    <property type="match status" value="1"/>
</dbReference>
<gene>
    <name evidence="19" type="ORF">EGI31_03285</name>
</gene>
<comment type="similarity">
    <text evidence="5 14">Belongs to the aldose epimerase family.</text>
</comment>
<feature type="binding site" evidence="16">
    <location>
        <position position="280"/>
    </location>
    <ligand>
        <name>beta-D-galactose</name>
        <dbReference type="ChEBI" id="CHEBI:27667"/>
    </ligand>
</feature>
<evidence type="ECO:0000313" key="20">
    <source>
        <dbReference type="Proteomes" id="UP001204144"/>
    </source>
</evidence>
<dbReference type="NCBIfam" id="NF008277">
    <property type="entry name" value="PRK11055.1"/>
    <property type="match status" value="1"/>
</dbReference>